<evidence type="ECO:0000313" key="2">
    <source>
        <dbReference type="Proteomes" id="UP000324611"/>
    </source>
</evidence>
<dbReference type="Gene3D" id="1.25.40.10">
    <property type="entry name" value="Tetratricopeptide repeat domain"/>
    <property type="match status" value="1"/>
</dbReference>
<dbReference type="PROSITE" id="PS51257">
    <property type="entry name" value="PROKAR_LIPOPROTEIN"/>
    <property type="match status" value="1"/>
</dbReference>
<keyword evidence="2" id="KW-1185">Reference proteome</keyword>
<dbReference type="Proteomes" id="UP000324611">
    <property type="component" value="Unassembled WGS sequence"/>
</dbReference>
<dbReference type="SUPFAM" id="SSF48452">
    <property type="entry name" value="TPR-like"/>
    <property type="match status" value="1"/>
</dbReference>
<reference evidence="1 2" key="2">
    <citation type="submission" date="2019-09" db="EMBL/GenBank/DDBJ databases">
        <authorList>
            <person name="Jin C."/>
        </authorList>
    </citation>
    <scope>NUCLEOTIDE SEQUENCE [LARGE SCALE GENOMIC DNA]</scope>
    <source>
        <strain evidence="1 2">BN140078</strain>
    </source>
</reference>
<protein>
    <recommendedName>
        <fullName evidence="3">Tetratricopeptide repeat protein</fullName>
    </recommendedName>
</protein>
<organism evidence="1 2">
    <name type="scientific">Chitinophaga agrisoli</name>
    <dbReference type="NCBI Taxonomy" id="2607653"/>
    <lineage>
        <taxon>Bacteria</taxon>
        <taxon>Pseudomonadati</taxon>
        <taxon>Bacteroidota</taxon>
        <taxon>Chitinophagia</taxon>
        <taxon>Chitinophagales</taxon>
        <taxon>Chitinophagaceae</taxon>
        <taxon>Chitinophaga</taxon>
    </lineage>
</organism>
<proteinExistence type="predicted"/>
<sequence length="380" mass="44009">MRNYLGLLTAIILLFLISSCKSGEKLYNKGRYDDAVEAFVKKLQRRPQDATSLELLPKAYEQSQIQHENKVNGYLASNDPLKWESVRREYGAMQKLYKAIQASPAALAVVKPKDYRSELTGARENAAEVRYDRGMELLEKGDKMSARQAYQEFAATLKMVKNYRDAQQRMDEAFQLGTINVLISQIAVRSPYFQFSADQFRAELIQNLQTRNINSFVKFNDERIASAQQIRPDEYLEMQFYDFEVGQTYVDRSQRDVSREIEDRPLKDTSGKLIKRYMTVKATIYIVKKTVISRGLLDYRITDVNNNQVLRQDRIPGSYTWVNQVGSYRGDERALSDEDKRQMGGVDMAPPPPQELFLAFTKPIYDQLASDLQYFYNNMQ</sequence>
<comment type="caution">
    <text evidence="1">The sequence shown here is derived from an EMBL/GenBank/DDBJ whole genome shotgun (WGS) entry which is preliminary data.</text>
</comment>
<dbReference type="EMBL" id="VUOC01000002">
    <property type="protein sequence ID" value="KAA2242524.1"/>
    <property type="molecule type" value="Genomic_DNA"/>
</dbReference>
<name>A0A5B2VUS9_9BACT</name>
<evidence type="ECO:0008006" key="3">
    <source>
        <dbReference type="Google" id="ProtNLM"/>
    </source>
</evidence>
<dbReference type="AlphaFoldDB" id="A0A5B2VUS9"/>
<gene>
    <name evidence="1" type="ORF">F0L74_08275</name>
</gene>
<dbReference type="InterPro" id="IPR011990">
    <property type="entry name" value="TPR-like_helical_dom_sf"/>
</dbReference>
<accession>A0A5B2VUS9</accession>
<evidence type="ECO:0000313" key="1">
    <source>
        <dbReference type="EMBL" id="KAA2242524.1"/>
    </source>
</evidence>
<dbReference type="RefSeq" id="WP_149837396.1">
    <property type="nucleotide sequence ID" value="NZ_VUOC01000002.1"/>
</dbReference>
<reference evidence="1 2" key="1">
    <citation type="submission" date="2019-09" db="EMBL/GenBank/DDBJ databases">
        <title>Chitinophaga ginsengihumi sp. nov., isolated from soil of ginseng rhizosphere.</title>
        <authorList>
            <person name="Lee J."/>
        </authorList>
    </citation>
    <scope>NUCLEOTIDE SEQUENCE [LARGE SCALE GENOMIC DNA]</scope>
    <source>
        <strain evidence="1 2">BN140078</strain>
    </source>
</reference>